<organism evidence="2 3">
    <name type="scientific">Shinella pollutisoli</name>
    <dbReference type="NCBI Taxonomy" id="2250594"/>
    <lineage>
        <taxon>Bacteria</taxon>
        <taxon>Pseudomonadati</taxon>
        <taxon>Pseudomonadota</taxon>
        <taxon>Alphaproteobacteria</taxon>
        <taxon>Hyphomicrobiales</taxon>
        <taxon>Rhizobiaceae</taxon>
        <taxon>Shinella</taxon>
    </lineage>
</organism>
<keyword evidence="1" id="KW-1133">Transmembrane helix</keyword>
<keyword evidence="1" id="KW-0472">Membrane</keyword>
<proteinExistence type="predicted"/>
<evidence type="ECO:0000313" key="3">
    <source>
        <dbReference type="Proteomes" id="UP001595377"/>
    </source>
</evidence>
<name>A0ABV7DFQ6_9HYPH</name>
<dbReference type="RefSeq" id="WP_257313194.1">
    <property type="nucleotide sequence ID" value="NZ_JANFDG010000004.1"/>
</dbReference>
<comment type="caution">
    <text evidence="2">The sequence shown here is derived from an EMBL/GenBank/DDBJ whole genome shotgun (WGS) entry which is preliminary data.</text>
</comment>
<evidence type="ECO:0000256" key="1">
    <source>
        <dbReference type="SAM" id="Phobius"/>
    </source>
</evidence>
<keyword evidence="1" id="KW-0812">Transmembrane</keyword>
<dbReference type="Proteomes" id="UP001595377">
    <property type="component" value="Unassembled WGS sequence"/>
</dbReference>
<accession>A0ABV7DFQ6</accession>
<evidence type="ECO:0000313" key="2">
    <source>
        <dbReference type="EMBL" id="MFC3073754.1"/>
    </source>
</evidence>
<gene>
    <name evidence="2" type="ORF">ACFOHH_11635</name>
</gene>
<keyword evidence="3" id="KW-1185">Reference proteome</keyword>
<feature type="transmembrane region" description="Helical" evidence="1">
    <location>
        <begin position="126"/>
        <end position="150"/>
    </location>
</feature>
<dbReference type="EMBL" id="JBHRSP010000017">
    <property type="protein sequence ID" value="MFC3073754.1"/>
    <property type="molecule type" value="Genomic_DNA"/>
</dbReference>
<protein>
    <submittedName>
        <fullName evidence="2">DUF3592 domain-containing protein</fullName>
    </submittedName>
</protein>
<sequence>MAGARAWRRRIGCLAAGALALAAGLLAGYGLWSVAAVYRELGNGRRTEATMIDFEAARVGSRGSRREIYYPRLDFADADGRRITTLSYAAIAREDYRQGGRLAIVHSPADPARAMPAAALAAWPDLAAWAIGGFSLFCVAAGAGLLRLGFSQRTG</sequence>
<reference evidence="3" key="1">
    <citation type="journal article" date="2019" name="Int. J. Syst. Evol. Microbiol.">
        <title>The Global Catalogue of Microorganisms (GCM) 10K type strain sequencing project: providing services to taxonomists for standard genome sequencing and annotation.</title>
        <authorList>
            <consortium name="The Broad Institute Genomics Platform"/>
            <consortium name="The Broad Institute Genome Sequencing Center for Infectious Disease"/>
            <person name="Wu L."/>
            <person name="Ma J."/>
        </authorList>
    </citation>
    <scope>NUCLEOTIDE SEQUENCE [LARGE SCALE GENOMIC DNA]</scope>
    <source>
        <strain evidence="3">KCTC 52677</strain>
    </source>
</reference>